<dbReference type="Proteomes" id="UP000268829">
    <property type="component" value="Unassembled WGS sequence"/>
</dbReference>
<comment type="caution">
    <text evidence="2">The sequence shown here is derived from an EMBL/GenBank/DDBJ whole genome shotgun (WGS) entry which is preliminary data.</text>
</comment>
<organism evidence="2 3">
    <name type="scientific">Brevibacillus gelatini</name>
    <dbReference type="NCBI Taxonomy" id="1655277"/>
    <lineage>
        <taxon>Bacteria</taxon>
        <taxon>Bacillati</taxon>
        <taxon>Bacillota</taxon>
        <taxon>Bacilli</taxon>
        <taxon>Bacillales</taxon>
        <taxon>Paenibacillaceae</taxon>
        <taxon>Brevibacillus</taxon>
    </lineage>
</organism>
<evidence type="ECO:0000313" key="2">
    <source>
        <dbReference type="EMBL" id="RNB58962.1"/>
    </source>
</evidence>
<name>A0A3M8B6Q0_9BACL</name>
<keyword evidence="3" id="KW-1185">Reference proteome</keyword>
<accession>A0A3M8B6Q0</accession>
<dbReference type="Gene3D" id="3.90.1200.10">
    <property type="match status" value="1"/>
</dbReference>
<dbReference type="PANTHER" id="PTHR41283:SF1">
    <property type="entry name" value="AMINOGLYCOSIDE PHOSPHOTRANSFERASE DOMAIN-CONTAINING PROTEIN"/>
    <property type="match status" value="1"/>
</dbReference>
<dbReference type="GO" id="GO:0016740">
    <property type="term" value="F:transferase activity"/>
    <property type="evidence" value="ECO:0007669"/>
    <property type="project" value="UniProtKB-KW"/>
</dbReference>
<keyword evidence="2" id="KW-0808">Transferase</keyword>
<sequence length="308" mass="35761">MEEWLLPLQQTVPLLQQAESVAEIRKGHSTDRKYRVDLAEGGSVVLRMARYEQAEQKEKEFAVLQYMQSFGVRASKPLDFGVRKQLGICYMIVSYIEGEEAREVLPTLTDSEQQEIGFQAGRDLARMHQLAAPATISAWAVRCVEKHQRYAEAYRSSAVQFKDDERILAFIERHLSELAGRPNGFLHDDFHVGNLIVHNHSYAAVIDFNRYDWGDPVHEFVKLAFYSKEASIPFCNGQLAGYWNQQEIPDSFWTLYNVYTAMAIFSSLIWTERTIPELLPDMMKRIETIVEEHDAFTRLIPRWYSWIK</sequence>
<dbReference type="InterPro" id="IPR011009">
    <property type="entry name" value="Kinase-like_dom_sf"/>
</dbReference>
<dbReference type="Pfam" id="PF01636">
    <property type="entry name" value="APH"/>
    <property type="match status" value="1"/>
</dbReference>
<dbReference type="PANTHER" id="PTHR41283">
    <property type="entry name" value="AMINOGLYCOSIDE PHOSPHOTRANSFERASE"/>
    <property type="match status" value="1"/>
</dbReference>
<dbReference type="AlphaFoldDB" id="A0A3M8B6Q0"/>
<dbReference type="InterPro" id="IPR002575">
    <property type="entry name" value="Aminoglycoside_PTrfase"/>
</dbReference>
<evidence type="ECO:0000259" key="1">
    <source>
        <dbReference type="Pfam" id="PF01636"/>
    </source>
</evidence>
<dbReference type="SUPFAM" id="SSF56112">
    <property type="entry name" value="Protein kinase-like (PK-like)"/>
    <property type="match status" value="1"/>
</dbReference>
<dbReference type="EMBL" id="RHHS01000015">
    <property type="protein sequence ID" value="RNB58962.1"/>
    <property type="molecule type" value="Genomic_DNA"/>
</dbReference>
<dbReference type="OrthoDB" id="334783at2"/>
<dbReference type="RefSeq" id="WP_122903798.1">
    <property type="nucleotide sequence ID" value="NZ_RHHS01000015.1"/>
</dbReference>
<gene>
    <name evidence="2" type="ORF">EDM57_05650</name>
</gene>
<reference evidence="2 3" key="1">
    <citation type="submission" date="2018-10" db="EMBL/GenBank/DDBJ databases">
        <title>Phylogenomics of Brevibacillus.</title>
        <authorList>
            <person name="Dunlap C."/>
        </authorList>
    </citation>
    <scope>NUCLEOTIDE SEQUENCE [LARGE SCALE GENOMIC DNA]</scope>
    <source>
        <strain evidence="2 3">DSM 100115</strain>
    </source>
</reference>
<proteinExistence type="predicted"/>
<feature type="domain" description="Aminoglycoside phosphotransferase" evidence="1">
    <location>
        <begin position="22"/>
        <end position="242"/>
    </location>
</feature>
<evidence type="ECO:0000313" key="3">
    <source>
        <dbReference type="Proteomes" id="UP000268829"/>
    </source>
</evidence>
<protein>
    <submittedName>
        <fullName evidence="2">Aminoglycoside phosphotransferase family protein</fullName>
    </submittedName>
</protein>